<dbReference type="EMBL" id="JBHMDM010000007">
    <property type="protein sequence ID" value="MFB9378351.1"/>
    <property type="molecule type" value="Genomic_DNA"/>
</dbReference>
<dbReference type="SUPFAM" id="SSF53613">
    <property type="entry name" value="Ribokinase-like"/>
    <property type="match status" value="1"/>
</dbReference>
<evidence type="ECO:0000256" key="6">
    <source>
        <dbReference type="RuleBase" id="RU003704"/>
    </source>
</evidence>
<keyword evidence="4 6" id="KW-0418">Kinase</keyword>
<dbReference type="Pfam" id="PF00294">
    <property type="entry name" value="PfkB"/>
    <property type="match status" value="1"/>
</dbReference>
<dbReference type="PANTHER" id="PTHR43085:SF1">
    <property type="entry name" value="PSEUDOURIDINE KINASE-RELATED"/>
    <property type="match status" value="1"/>
</dbReference>
<gene>
    <name evidence="8" type="ORF">ACFFVI_15385</name>
</gene>
<proteinExistence type="inferred from homology"/>
<dbReference type="CDD" id="cd01167">
    <property type="entry name" value="bac_FRK"/>
    <property type="match status" value="1"/>
</dbReference>
<evidence type="ECO:0000256" key="1">
    <source>
        <dbReference type="ARBA" id="ARBA00010688"/>
    </source>
</evidence>
<keyword evidence="5" id="KW-0067">ATP-binding</keyword>
<name>A0ABV5LW86_9ACTN</name>
<dbReference type="InterPro" id="IPR002173">
    <property type="entry name" value="Carboh/pur_kinase_PfkB_CS"/>
</dbReference>
<comment type="similarity">
    <text evidence="1 6">Belongs to the carbohydrate kinase PfkB family.</text>
</comment>
<dbReference type="InterPro" id="IPR002139">
    <property type="entry name" value="Ribo/fructo_kinase"/>
</dbReference>
<dbReference type="Proteomes" id="UP001589748">
    <property type="component" value="Unassembled WGS sequence"/>
</dbReference>
<protein>
    <submittedName>
        <fullName evidence="8">Carbohydrate kinase</fullName>
        <ecNumber evidence="8">2.7.1.-</ecNumber>
    </submittedName>
</protein>
<dbReference type="Gene3D" id="3.40.1190.20">
    <property type="match status" value="1"/>
</dbReference>
<evidence type="ECO:0000256" key="5">
    <source>
        <dbReference type="ARBA" id="ARBA00022840"/>
    </source>
</evidence>
<accession>A0ABV5LW86</accession>
<evidence type="ECO:0000313" key="9">
    <source>
        <dbReference type="Proteomes" id="UP001589748"/>
    </source>
</evidence>
<dbReference type="PANTHER" id="PTHR43085">
    <property type="entry name" value="HEXOKINASE FAMILY MEMBER"/>
    <property type="match status" value="1"/>
</dbReference>
<sequence length="318" mass="32494">MGQHAEHATPGVGLVCIGEALMDLTEVTPGPGAAGLYQSHPGGSPFNVAVGAARLGVPTAFLGSLGGDALGRRLRGFLEENGVDTSAARVGTAPTPVSIMSLKAGEPSYSFYGSPASLCDLRVQDVPEALVRAAGVVHAGSIGLLHRPAHEAAVRAFETAPGRTTFDPNVRPGLVADRAEFLSRTERLMALADVVKLSAEDAEYLYPDLDREGVARRVLGLGAVAVVLTRASQGVQAWTPDGVVTVPTAGLAPAVDTTGGGDSVMAAIVSRLVGLPELPGPDGWDDVLRFAMRVAASTCSRSGGAEAMPRADEVAVAS</sequence>
<reference evidence="8 9" key="1">
    <citation type="submission" date="2024-09" db="EMBL/GenBank/DDBJ databases">
        <authorList>
            <person name="Sun Q."/>
            <person name="Mori K."/>
        </authorList>
    </citation>
    <scope>NUCLEOTIDE SEQUENCE [LARGE SCALE GENOMIC DNA]</scope>
    <source>
        <strain evidence="8 9">TISTR 1856</strain>
    </source>
</reference>
<evidence type="ECO:0000256" key="3">
    <source>
        <dbReference type="ARBA" id="ARBA00022741"/>
    </source>
</evidence>
<organism evidence="8 9">
    <name type="scientific">Kineococcus gynurae</name>
    <dbReference type="NCBI Taxonomy" id="452979"/>
    <lineage>
        <taxon>Bacteria</taxon>
        <taxon>Bacillati</taxon>
        <taxon>Actinomycetota</taxon>
        <taxon>Actinomycetes</taxon>
        <taxon>Kineosporiales</taxon>
        <taxon>Kineosporiaceae</taxon>
        <taxon>Kineococcus</taxon>
    </lineage>
</organism>
<evidence type="ECO:0000256" key="4">
    <source>
        <dbReference type="ARBA" id="ARBA00022777"/>
    </source>
</evidence>
<evidence type="ECO:0000256" key="2">
    <source>
        <dbReference type="ARBA" id="ARBA00022679"/>
    </source>
</evidence>
<feature type="domain" description="Carbohydrate kinase PfkB" evidence="7">
    <location>
        <begin position="14"/>
        <end position="309"/>
    </location>
</feature>
<evidence type="ECO:0000259" key="7">
    <source>
        <dbReference type="Pfam" id="PF00294"/>
    </source>
</evidence>
<keyword evidence="2 6" id="KW-0808">Transferase</keyword>
<keyword evidence="3" id="KW-0547">Nucleotide-binding</keyword>
<keyword evidence="9" id="KW-1185">Reference proteome</keyword>
<dbReference type="RefSeq" id="WP_380137062.1">
    <property type="nucleotide sequence ID" value="NZ_JBHLUI010000008.1"/>
</dbReference>
<dbReference type="EC" id="2.7.1.-" evidence="8"/>
<dbReference type="PROSITE" id="PS00584">
    <property type="entry name" value="PFKB_KINASES_2"/>
    <property type="match status" value="1"/>
</dbReference>
<evidence type="ECO:0000313" key="8">
    <source>
        <dbReference type="EMBL" id="MFB9378351.1"/>
    </source>
</evidence>
<dbReference type="InterPro" id="IPR050306">
    <property type="entry name" value="PfkB_Carbo_kinase"/>
</dbReference>
<dbReference type="GO" id="GO:0016301">
    <property type="term" value="F:kinase activity"/>
    <property type="evidence" value="ECO:0007669"/>
    <property type="project" value="UniProtKB-KW"/>
</dbReference>
<dbReference type="PRINTS" id="PR00990">
    <property type="entry name" value="RIBOKINASE"/>
</dbReference>
<dbReference type="InterPro" id="IPR029056">
    <property type="entry name" value="Ribokinase-like"/>
</dbReference>
<comment type="caution">
    <text evidence="8">The sequence shown here is derived from an EMBL/GenBank/DDBJ whole genome shotgun (WGS) entry which is preliminary data.</text>
</comment>
<dbReference type="InterPro" id="IPR011611">
    <property type="entry name" value="PfkB_dom"/>
</dbReference>